<keyword evidence="3" id="KW-1185">Reference proteome</keyword>
<dbReference type="PROSITE" id="PS50297">
    <property type="entry name" value="ANK_REP_REGION"/>
    <property type="match status" value="1"/>
</dbReference>
<dbReference type="GO" id="GO:1990166">
    <property type="term" value="P:protein localization to site of double-strand break"/>
    <property type="evidence" value="ECO:0007669"/>
    <property type="project" value="TreeGrafter"/>
</dbReference>
<evidence type="ECO:0000313" key="2">
    <source>
        <dbReference type="EMBL" id="KFW87485.1"/>
    </source>
</evidence>
<accession>A0A093QM56</accession>
<protein>
    <submittedName>
        <fullName evidence="2">Ankyrin repeat domain-containing protein 32</fullName>
    </submittedName>
</protein>
<organism evidence="2 3">
    <name type="scientific">Manacus vitellinus</name>
    <name type="common">golden-collared manakin</name>
    <dbReference type="NCBI Taxonomy" id="328815"/>
    <lineage>
        <taxon>Eukaryota</taxon>
        <taxon>Metazoa</taxon>
        <taxon>Chordata</taxon>
        <taxon>Craniata</taxon>
        <taxon>Vertebrata</taxon>
        <taxon>Euteleostomi</taxon>
        <taxon>Archelosauria</taxon>
        <taxon>Archosauria</taxon>
        <taxon>Dinosauria</taxon>
        <taxon>Saurischia</taxon>
        <taxon>Theropoda</taxon>
        <taxon>Coelurosauria</taxon>
        <taxon>Aves</taxon>
        <taxon>Neognathae</taxon>
        <taxon>Neoaves</taxon>
        <taxon>Telluraves</taxon>
        <taxon>Australaves</taxon>
        <taxon>Passeriformes</taxon>
        <taxon>Pipridae</taxon>
        <taxon>Manacus</taxon>
    </lineage>
</organism>
<dbReference type="InterPro" id="IPR042479">
    <property type="entry name" value="Slf1"/>
</dbReference>
<dbReference type="Pfam" id="PF12796">
    <property type="entry name" value="Ank_2"/>
    <property type="match status" value="1"/>
</dbReference>
<dbReference type="SUPFAM" id="SSF48403">
    <property type="entry name" value="Ankyrin repeat"/>
    <property type="match status" value="1"/>
</dbReference>
<sequence length="387" mass="43869">DFSICELKMFICAIPSPWLQMFVAEAILKHMCLQRNLTVPTEPLSLQKIVCSYLPALREIALHETKIHKAKKKKIGQQPCPESQRALQMLNGDKQNQVKVLPDLPNLTFKKLTAKAEAQTAHTKENCYLLAEEVYKRNIKGGNKPCFFSVLRLPKFTTSAVLKLPLIYNADYAGWTPLHEACNHGSTVCVREILQRCPEVDLLSQVDGVTPLHDALSNGHVEIGKLLLQHGGPVLLQQRNSNGKLPLDCVESAAVKEELLNLVHPEESIESFYECIEQEFCSQQRELCLILFNKLLLNYCSVYNLSSPLTLTLREVACSNVFPVMVYGNSEMKNTFSEDWLVDTYFRELETFQKLPQFLQEISGNMFFFPGEQMKVLLATLETMVEA</sequence>
<dbReference type="PROSITE" id="PS50088">
    <property type="entry name" value="ANK_REPEAT"/>
    <property type="match status" value="2"/>
</dbReference>
<dbReference type="GO" id="GO:0006974">
    <property type="term" value="P:DNA damage response"/>
    <property type="evidence" value="ECO:0007669"/>
    <property type="project" value="TreeGrafter"/>
</dbReference>
<feature type="non-terminal residue" evidence="2">
    <location>
        <position position="387"/>
    </location>
</feature>
<dbReference type="Gene3D" id="1.25.40.20">
    <property type="entry name" value="Ankyrin repeat-containing domain"/>
    <property type="match status" value="1"/>
</dbReference>
<dbReference type="InterPro" id="IPR036770">
    <property type="entry name" value="Ankyrin_rpt-contain_sf"/>
</dbReference>
<dbReference type="PANTHER" id="PTHR46677">
    <property type="entry name" value="SMC5-SMC6 COMPLEX LOCALIZATION FACTOR PROTEIN 1"/>
    <property type="match status" value="1"/>
</dbReference>
<dbReference type="Proteomes" id="UP000053258">
    <property type="component" value="Unassembled WGS sequence"/>
</dbReference>
<dbReference type="PANTHER" id="PTHR46677:SF1">
    <property type="entry name" value="SMC5-SMC6 COMPLEX LOCALIZATION FACTOR PROTEIN 1"/>
    <property type="match status" value="1"/>
</dbReference>
<name>A0A093QM56_9PASS</name>
<dbReference type="EMBL" id="KL672978">
    <property type="protein sequence ID" value="KFW87485.1"/>
    <property type="molecule type" value="Genomic_DNA"/>
</dbReference>
<dbReference type="AlphaFoldDB" id="A0A093QM56"/>
<reference evidence="2 3" key="1">
    <citation type="submission" date="2014-06" db="EMBL/GenBank/DDBJ databases">
        <title>Genome evolution of avian class.</title>
        <authorList>
            <person name="Zhang G."/>
            <person name="Li C."/>
        </authorList>
    </citation>
    <scope>NUCLEOTIDE SEQUENCE [LARGE SCALE GENOMIC DNA]</scope>
    <source>
        <strain evidence="2">BGI_N305</strain>
    </source>
</reference>
<evidence type="ECO:0000256" key="1">
    <source>
        <dbReference type="PROSITE-ProRule" id="PRU00023"/>
    </source>
</evidence>
<feature type="repeat" description="ANK" evidence="1">
    <location>
        <begin position="173"/>
        <end position="205"/>
    </location>
</feature>
<dbReference type="SMART" id="SM00248">
    <property type="entry name" value="ANK"/>
    <property type="match status" value="2"/>
</dbReference>
<dbReference type="GO" id="GO:0035861">
    <property type="term" value="C:site of double-strand break"/>
    <property type="evidence" value="ECO:0007669"/>
    <property type="project" value="TreeGrafter"/>
</dbReference>
<dbReference type="OrthoDB" id="273147at2759"/>
<keyword evidence="1" id="KW-0040">ANK repeat</keyword>
<dbReference type="InterPro" id="IPR002110">
    <property type="entry name" value="Ankyrin_rpt"/>
</dbReference>
<evidence type="ECO:0000313" key="3">
    <source>
        <dbReference type="Proteomes" id="UP000053258"/>
    </source>
</evidence>
<feature type="non-terminal residue" evidence="2">
    <location>
        <position position="1"/>
    </location>
</feature>
<feature type="repeat" description="ANK" evidence="1">
    <location>
        <begin position="207"/>
        <end position="239"/>
    </location>
</feature>
<proteinExistence type="predicted"/>
<gene>
    <name evidence="2" type="ORF">N305_12204</name>
</gene>
<dbReference type="STRING" id="328815.ENSMVIP00005027996"/>
<dbReference type="GO" id="GO:2000781">
    <property type="term" value="P:positive regulation of double-strand break repair"/>
    <property type="evidence" value="ECO:0007669"/>
    <property type="project" value="InterPro"/>
</dbReference>
<dbReference type="GO" id="GO:0005634">
    <property type="term" value="C:nucleus"/>
    <property type="evidence" value="ECO:0007669"/>
    <property type="project" value="TreeGrafter"/>
</dbReference>